<dbReference type="CDD" id="cd01838">
    <property type="entry name" value="Isoamyl_acetate_hydrolase_like"/>
    <property type="match status" value="1"/>
</dbReference>
<dbReference type="Pfam" id="PF13472">
    <property type="entry name" value="Lipase_GDSL_2"/>
    <property type="match status" value="1"/>
</dbReference>
<protein>
    <recommendedName>
        <fullName evidence="1">SGNH hydrolase-type esterase domain-containing protein</fullName>
    </recommendedName>
</protein>
<accession>A0A5J4P230</accession>
<evidence type="ECO:0000259" key="1">
    <source>
        <dbReference type="Pfam" id="PF13472"/>
    </source>
</evidence>
<keyword evidence="3" id="KW-1185">Reference proteome</keyword>
<name>A0A5J4P230_9TREM</name>
<dbReference type="EMBL" id="QNGE01000219">
    <property type="protein sequence ID" value="KAA3681358.1"/>
    <property type="molecule type" value="Genomic_DNA"/>
</dbReference>
<sequence length="242" mass="27479">MRNFCKLPAVIFFGDSLTERGWSYDGGWLAMVADSLVRRVDVIGRGFSGYTTRICRPLLNDLYPDKASVKNCRFFTIFLGANDASSGSQHVPIDEYKANLAAMVMHLKELEITLDRILLISVPPVDEARYNALQLAKDMSPVRQLKFCQLYTQACKEVASEYGVGFINLYNAMVAQQNWHEFFNDGLHFSRKGSEFLANILKLLFDERLADCTVQLPDWKTVNMEDPQSTLQAYKDGLTNDH</sequence>
<dbReference type="InterPro" id="IPR036514">
    <property type="entry name" value="SGNH_hydro_sf"/>
</dbReference>
<dbReference type="InterPro" id="IPR013830">
    <property type="entry name" value="SGNH_hydro"/>
</dbReference>
<dbReference type="Proteomes" id="UP000324629">
    <property type="component" value="Unassembled WGS sequence"/>
</dbReference>
<dbReference type="PANTHER" id="PTHR14209:SF19">
    <property type="entry name" value="ISOAMYL ACETATE-HYDROLYZING ESTERASE 1 HOMOLOG"/>
    <property type="match status" value="1"/>
</dbReference>
<proteinExistence type="predicted"/>
<evidence type="ECO:0000313" key="2">
    <source>
        <dbReference type="EMBL" id="KAA3681358.1"/>
    </source>
</evidence>
<organism evidence="2 3">
    <name type="scientific">Paragonimus westermani</name>
    <dbReference type="NCBI Taxonomy" id="34504"/>
    <lineage>
        <taxon>Eukaryota</taxon>
        <taxon>Metazoa</taxon>
        <taxon>Spiralia</taxon>
        <taxon>Lophotrochozoa</taxon>
        <taxon>Platyhelminthes</taxon>
        <taxon>Trematoda</taxon>
        <taxon>Digenea</taxon>
        <taxon>Plagiorchiida</taxon>
        <taxon>Troglotremata</taxon>
        <taxon>Troglotrematidae</taxon>
        <taxon>Paragonimus</taxon>
    </lineage>
</organism>
<feature type="domain" description="SGNH hydrolase-type esterase" evidence="1">
    <location>
        <begin position="12"/>
        <end position="194"/>
    </location>
</feature>
<reference evidence="2 3" key="1">
    <citation type="journal article" date="2019" name="Gigascience">
        <title>Whole-genome sequence of the oriental lung fluke Paragonimus westermani.</title>
        <authorList>
            <person name="Oey H."/>
            <person name="Zakrzewski M."/>
            <person name="Narain K."/>
            <person name="Devi K.R."/>
            <person name="Agatsuma T."/>
            <person name="Nawaratna S."/>
            <person name="Gobert G.N."/>
            <person name="Jones M.K."/>
            <person name="Ragan M.A."/>
            <person name="McManus D.P."/>
            <person name="Krause L."/>
        </authorList>
    </citation>
    <scope>NUCLEOTIDE SEQUENCE [LARGE SCALE GENOMIC DNA]</scope>
    <source>
        <strain evidence="2 3">IND2009</strain>
    </source>
</reference>
<dbReference type="PANTHER" id="PTHR14209">
    <property type="entry name" value="ISOAMYL ACETATE-HYDROLYZING ESTERASE 1"/>
    <property type="match status" value="1"/>
</dbReference>
<evidence type="ECO:0000313" key="3">
    <source>
        <dbReference type="Proteomes" id="UP000324629"/>
    </source>
</evidence>
<dbReference type="AlphaFoldDB" id="A0A5J4P230"/>
<dbReference type="Gene3D" id="3.40.50.1110">
    <property type="entry name" value="SGNH hydrolase"/>
    <property type="match status" value="1"/>
</dbReference>
<dbReference type="InterPro" id="IPR045136">
    <property type="entry name" value="Iah1-like"/>
</dbReference>
<dbReference type="SUPFAM" id="SSF52266">
    <property type="entry name" value="SGNH hydrolase"/>
    <property type="match status" value="1"/>
</dbReference>
<gene>
    <name evidence="2" type="ORF">DEA37_0005137</name>
</gene>
<comment type="caution">
    <text evidence="2">The sequence shown here is derived from an EMBL/GenBank/DDBJ whole genome shotgun (WGS) entry which is preliminary data.</text>
</comment>